<dbReference type="GO" id="GO:0015920">
    <property type="term" value="P:lipopolysaccharide transport"/>
    <property type="evidence" value="ECO:0007669"/>
    <property type="project" value="InterPro"/>
</dbReference>
<dbReference type="GO" id="GO:0001530">
    <property type="term" value="F:lipopolysaccharide binding"/>
    <property type="evidence" value="ECO:0007669"/>
    <property type="project" value="InterPro"/>
</dbReference>
<accession>A0A451D3M2</accession>
<dbReference type="AlphaFoldDB" id="A0A451D3M2"/>
<evidence type="ECO:0000313" key="5">
    <source>
        <dbReference type="EMBL" id="VFP80294.1"/>
    </source>
</evidence>
<sequence precursor="true">MIQIIKNYMIKLFIGSIFLFYSIPVLSLTEDSKHPINIYSNNQSIDILKNIATATGTVLVTHGSIKLIADKVIVIRSGNNNKKIIIDAYGNLTTFYQMQDNGKPIRGHAKNIHYELNTNKIELKGSAYIEQFNSNLKCDHLIYLIKENKIEAISNSGNHVTSTILPSQLK</sequence>
<dbReference type="PANTHER" id="PTHR36504">
    <property type="entry name" value="LIPOPOLYSACCHARIDE EXPORT SYSTEM PROTEIN LPTA"/>
    <property type="match status" value="1"/>
</dbReference>
<dbReference type="NCBIfam" id="TIGR03002">
    <property type="entry name" value="outer_YhbN_LptA"/>
    <property type="match status" value="1"/>
</dbReference>
<dbReference type="InterPro" id="IPR052037">
    <property type="entry name" value="LPS_export_LptA"/>
</dbReference>
<dbReference type="EMBL" id="LR217703">
    <property type="protein sequence ID" value="VFP80294.1"/>
    <property type="molecule type" value="Genomic_DNA"/>
</dbReference>
<keyword evidence="1" id="KW-0813">Transport</keyword>
<dbReference type="GO" id="GO:0017089">
    <property type="term" value="F:glycolipid transfer activity"/>
    <property type="evidence" value="ECO:0007669"/>
    <property type="project" value="TreeGrafter"/>
</dbReference>
<dbReference type="InterPro" id="IPR014340">
    <property type="entry name" value="LptA"/>
</dbReference>
<organism evidence="5">
    <name type="scientific">Candidatus Erwinia haradaeae</name>
    <dbReference type="NCBI Taxonomy" id="1922217"/>
    <lineage>
        <taxon>Bacteria</taxon>
        <taxon>Pseudomonadati</taxon>
        <taxon>Pseudomonadota</taxon>
        <taxon>Gammaproteobacteria</taxon>
        <taxon>Enterobacterales</taxon>
        <taxon>Erwiniaceae</taxon>
        <taxon>Erwinia</taxon>
    </lineage>
</organism>
<feature type="domain" description="Organic solvent tolerance-like N-terminal" evidence="4">
    <location>
        <begin position="37"/>
        <end position="148"/>
    </location>
</feature>
<dbReference type="PANTHER" id="PTHR36504:SF1">
    <property type="entry name" value="LIPOPOLYSACCHARIDE EXPORT SYSTEM PROTEIN LPTA"/>
    <property type="match status" value="1"/>
</dbReference>
<dbReference type="GO" id="GO:0009279">
    <property type="term" value="C:cell outer membrane"/>
    <property type="evidence" value="ECO:0007669"/>
    <property type="project" value="TreeGrafter"/>
</dbReference>
<dbReference type="InterPro" id="IPR005653">
    <property type="entry name" value="OstA-like_N"/>
</dbReference>
<evidence type="ECO:0000256" key="1">
    <source>
        <dbReference type="ARBA" id="ARBA00022448"/>
    </source>
</evidence>
<evidence type="ECO:0000256" key="2">
    <source>
        <dbReference type="ARBA" id="ARBA00022729"/>
    </source>
</evidence>
<dbReference type="Gene3D" id="2.60.450.10">
    <property type="entry name" value="Lipopolysaccharide (LPS) transport protein A like domain"/>
    <property type="match status" value="1"/>
</dbReference>
<reference evidence="5" key="1">
    <citation type="submission" date="2019-02" db="EMBL/GenBank/DDBJ databases">
        <authorList>
            <person name="Manzano-Marin A."/>
            <person name="Manzano-Marin A."/>
        </authorList>
    </citation>
    <scope>NUCLEOTIDE SEQUENCE [LARGE SCALE GENOMIC DNA]</scope>
    <source>
        <strain evidence="5">ErCicuneomaculata</strain>
    </source>
</reference>
<keyword evidence="2" id="KW-0732">Signal</keyword>
<gene>
    <name evidence="5" type="primary">lptA</name>
    <name evidence="5" type="ORF">ERCICUMA2628_642</name>
</gene>
<proteinExistence type="predicted"/>
<name>A0A451D3M2_9GAMM</name>
<dbReference type="Pfam" id="PF03968">
    <property type="entry name" value="LptD_N"/>
    <property type="match status" value="1"/>
</dbReference>
<dbReference type="GO" id="GO:0030288">
    <property type="term" value="C:outer membrane-bounded periplasmic space"/>
    <property type="evidence" value="ECO:0007669"/>
    <property type="project" value="TreeGrafter"/>
</dbReference>
<protein>
    <submittedName>
        <fullName evidence="5">Lipopolysaccharide export system protein LptA, partial</fullName>
    </submittedName>
</protein>
<evidence type="ECO:0000259" key="4">
    <source>
        <dbReference type="Pfam" id="PF03968"/>
    </source>
</evidence>
<evidence type="ECO:0000256" key="3">
    <source>
        <dbReference type="ARBA" id="ARBA00022764"/>
    </source>
</evidence>
<dbReference type="Proteomes" id="UP000294412">
    <property type="component" value="Chromosome"/>
</dbReference>
<keyword evidence="3" id="KW-0574">Periplasm</keyword>